<dbReference type="Proteomes" id="UP000267430">
    <property type="component" value="Unassembled WGS sequence"/>
</dbReference>
<evidence type="ECO:0008006" key="4">
    <source>
        <dbReference type="Google" id="ProtNLM"/>
    </source>
</evidence>
<comment type="caution">
    <text evidence="2">The sequence shown here is derived from an EMBL/GenBank/DDBJ whole genome shotgun (WGS) entry which is preliminary data.</text>
</comment>
<feature type="transmembrane region" description="Helical" evidence="1">
    <location>
        <begin position="192"/>
        <end position="214"/>
    </location>
</feature>
<reference evidence="2 3" key="1">
    <citation type="submission" date="2018-12" db="EMBL/GenBank/DDBJ databases">
        <title>Bacillus chawlae sp. nov., Bacillus glennii sp. nov., and Bacillus saganii sp. nov. Isolated from the Vehicle Assembly Building at Kennedy Space Center where the Viking Spacecraft were Assembled.</title>
        <authorList>
            <person name="Seuylemezian A."/>
            <person name="Vaishampayan P."/>
        </authorList>
    </citation>
    <scope>NUCLEOTIDE SEQUENCE [LARGE SCALE GENOMIC DNA]</scope>
    <source>
        <strain evidence="2 3">L5</strain>
    </source>
</reference>
<keyword evidence="3" id="KW-1185">Reference proteome</keyword>
<dbReference type="AlphaFoldDB" id="A0A433HF92"/>
<evidence type="ECO:0000256" key="1">
    <source>
        <dbReference type="SAM" id="Phobius"/>
    </source>
</evidence>
<evidence type="ECO:0000313" key="2">
    <source>
        <dbReference type="EMBL" id="RUQ26987.1"/>
    </source>
</evidence>
<feature type="transmembrane region" description="Helical" evidence="1">
    <location>
        <begin position="82"/>
        <end position="104"/>
    </location>
</feature>
<name>A0A433HF92_9BACI</name>
<keyword evidence="1" id="KW-0812">Transmembrane</keyword>
<proteinExistence type="predicted"/>
<dbReference type="OrthoDB" id="2455856at2"/>
<feature type="transmembrane region" description="Helical" evidence="1">
    <location>
        <begin position="111"/>
        <end position="136"/>
    </location>
</feature>
<organism evidence="2 3">
    <name type="scientific">Peribacillus cavernae</name>
    <dbReference type="NCBI Taxonomy" id="1674310"/>
    <lineage>
        <taxon>Bacteria</taxon>
        <taxon>Bacillati</taxon>
        <taxon>Bacillota</taxon>
        <taxon>Bacilli</taxon>
        <taxon>Bacillales</taxon>
        <taxon>Bacillaceae</taxon>
        <taxon>Peribacillus</taxon>
    </lineage>
</organism>
<dbReference type="EMBL" id="RYZZ01000031">
    <property type="protein sequence ID" value="RUQ26987.1"/>
    <property type="molecule type" value="Genomic_DNA"/>
</dbReference>
<feature type="transmembrane region" description="Helical" evidence="1">
    <location>
        <begin position="35"/>
        <end position="53"/>
    </location>
</feature>
<dbReference type="RefSeq" id="WP_126866557.1">
    <property type="nucleotide sequence ID" value="NZ_JAUSTX010000034.1"/>
</dbReference>
<evidence type="ECO:0000313" key="3">
    <source>
        <dbReference type="Proteomes" id="UP000267430"/>
    </source>
</evidence>
<protein>
    <recommendedName>
        <fullName evidence="4">Yip1 domain-containing protein</fullName>
    </recommendedName>
</protein>
<keyword evidence="1" id="KW-0472">Membrane</keyword>
<sequence>MIYRVQLLNGTFRPSASRYRLKQAEEVVRFGPKLLLLYLLSLVIFGISAYLGIGSESISKEVAGLNASEFESKRLLVFAGKLLSGILFPSIFLFMSSLLFWIFTDIEYRRIVIVQMFVFVVALFEKAVAIPFLVLMDLDQDSNPFSFGVISQHYISNDFFIHFFGAITIFQLVIICLQYYYLRYLADTNRFLILLAIGLFYIVSWFAQAFLSYIKVSVFF</sequence>
<keyword evidence="1" id="KW-1133">Transmembrane helix</keyword>
<accession>A0A433HF92</accession>
<gene>
    <name evidence="2" type="ORF">ELQ35_17800</name>
</gene>
<feature type="transmembrane region" description="Helical" evidence="1">
    <location>
        <begin position="159"/>
        <end position="180"/>
    </location>
</feature>